<evidence type="ECO:0000313" key="1">
    <source>
        <dbReference type="EMBL" id="DAF88790.1"/>
    </source>
</evidence>
<name>A0A8S5U2Z8_9CAUD</name>
<evidence type="ECO:0008006" key="2">
    <source>
        <dbReference type="Google" id="ProtNLM"/>
    </source>
</evidence>
<reference evidence="1" key="1">
    <citation type="journal article" date="2021" name="Proc. Natl. Acad. Sci. U.S.A.">
        <title>A Catalog of Tens of Thousands of Viruses from Human Metagenomes Reveals Hidden Associations with Chronic Diseases.</title>
        <authorList>
            <person name="Tisza M.J."/>
            <person name="Buck C.B."/>
        </authorList>
    </citation>
    <scope>NUCLEOTIDE SEQUENCE</scope>
    <source>
        <strain evidence="1">CtQdF5</strain>
    </source>
</reference>
<organism evidence="1">
    <name type="scientific">Myoviridae sp. ctQdF5</name>
    <dbReference type="NCBI Taxonomy" id="2825101"/>
    <lineage>
        <taxon>Viruses</taxon>
        <taxon>Duplodnaviria</taxon>
        <taxon>Heunggongvirae</taxon>
        <taxon>Uroviricota</taxon>
        <taxon>Caudoviricetes</taxon>
    </lineage>
</organism>
<protein>
    <recommendedName>
        <fullName evidence="2">DUF2577 domain-containing protein</fullName>
    </recommendedName>
</protein>
<dbReference type="EMBL" id="BK015995">
    <property type="protein sequence ID" value="DAF88790.1"/>
    <property type="molecule type" value="Genomic_DNA"/>
</dbReference>
<sequence>MSNPYVELTKIMEQRGATLNGYDLEVAKVINLSPLTIKVGEVDVSVNLSVNTLMLIDVKVDEIITEETGLKEALKSILKAVLIEVGDFVIVQRVGNNFYILSKVVEI</sequence>
<accession>A0A8S5U2Z8</accession>
<proteinExistence type="predicted"/>